<feature type="region of interest" description="Disordered" evidence="4">
    <location>
        <begin position="18"/>
        <end position="50"/>
    </location>
</feature>
<dbReference type="PANTHER" id="PTHR30146:SF153">
    <property type="entry name" value="LACTOSE OPERON REPRESSOR"/>
    <property type="match status" value="1"/>
</dbReference>
<keyword evidence="1" id="KW-0805">Transcription regulation</keyword>
<evidence type="ECO:0000256" key="1">
    <source>
        <dbReference type="ARBA" id="ARBA00023015"/>
    </source>
</evidence>
<accession>A0A3T0T1Y6</accession>
<feature type="domain" description="HTH lacI-type" evidence="5">
    <location>
        <begin position="52"/>
        <end position="106"/>
    </location>
</feature>
<dbReference type="InterPro" id="IPR000843">
    <property type="entry name" value="HTH_LacI"/>
</dbReference>
<dbReference type="InterPro" id="IPR046335">
    <property type="entry name" value="LacI/GalR-like_sensor"/>
</dbReference>
<evidence type="ECO:0000256" key="3">
    <source>
        <dbReference type="ARBA" id="ARBA00023163"/>
    </source>
</evidence>
<protein>
    <submittedName>
        <fullName evidence="6">LacI family transcriptional regulator</fullName>
    </submittedName>
</protein>
<dbReference type="SMART" id="SM00354">
    <property type="entry name" value="HTH_LACI"/>
    <property type="match status" value="1"/>
</dbReference>
<evidence type="ECO:0000313" key="6">
    <source>
        <dbReference type="EMBL" id="AZZ52638.1"/>
    </source>
</evidence>
<name>A0A3T0T1Y6_9MICO</name>
<dbReference type="SUPFAM" id="SSF47413">
    <property type="entry name" value="lambda repressor-like DNA-binding domains"/>
    <property type="match status" value="1"/>
</dbReference>
<reference evidence="6 7" key="1">
    <citation type="submission" date="2018-03" db="EMBL/GenBank/DDBJ databases">
        <title>Bacteriophage NCPPB3778 and a type I-E CRISPR drive the evolution of the US Biological Select Agent, Rathayibacter toxicus.</title>
        <authorList>
            <person name="Davis E.W.II."/>
            <person name="Tabima J.F."/>
            <person name="Weisberg A.J."/>
            <person name="Dantas Lopes L."/>
            <person name="Wiseman M.S."/>
            <person name="Wiseman M.S."/>
            <person name="Pupko T."/>
            <person name="Belcher M.S."/>
            <person name="Sechler A.J."/>
            <person name="Tancos M.A."/>
            <person name="Schroeder B.K."/>
            <person name="Murray T.D."/>
            <person name="Luster D.G."/>
            <person name="Schneider W.L."/>
            <person name="Rogers E."/>
            <person name="Andreote F.D."/>
            <person name="Grunwald N.J."/>
            <person name="Putnam M.L."/>
            <person name="Chang J.H."/>
        </authorList>
    </citation>
    <scope>NUCLEOTIDE SEQUENCE [LARGE SCALE GENOMIC DNA]</scope>
    <source>
        <strain evidence="6 7">DSM 15932</strain>
    </source>
</reference>
<dbReference type="Proteomes" id="UP000285317">
    <property type="component" value="Chromosome"/>
</dbReference>
<dbReference type="CDD" id="cd06267">
    <property type="entry name" value="PBP1_LacI_sugar_binding-like"/>
    <property type="match status" value="1"/>
</dbReference>
<evidence type="ECO:0000256" key="2">
    <source>
        <dbReference type="ARBA" id="ARBA00023125"/>
    </source>
</evidence>
<dbReference type="InterPro" id="IPR028082">
    <property type="entry name" value="Peripla_BP_I"/>
</dbReference>
<evidence type="ECO:0000256" key="4">
    <source>
        <dbReference type="SAM" id="MobiDB-lite"/>
    </source>
</evidence>
<sequence>MWRGPTNSLRKRFDCAYSAQQQPGRSASKHCSPEQGGAAGHRRRGPAGGTMASIHDVARVAGVSISTVSYALSGKRSIAASTRQRVDEAVRQLGYRPHAGARMLAGARTHILALSAPMRGELHLPTHMRFVTEVLERARESDYDVLLLVTDEASSGIARVSSSSLVDGVVLMGVDDEDDRAALIRAAGVPATFIGVPADAHDLACVDLDFAEAARRSVRLLAEQGHRSIGLIEHPQSYTDRNAGFVRRFDDAFEAECAALGLALSVERPHIGRASASAAVDALLTAPVSALVLHCNEPVAEAAIERLVERGLSIPGDLSVLAACASYDGAALPVPVSSIPLPFDAMCRAAVARTLQQIDSGRTTGVDLLPPHYVDRGSLALAATGAPVPAAP</sequence>
<proteinExistence type="predicted"/>
<evidence type="ECO:0000259" key="5">
    <source>
        <dbReference type="PROSITE" id="PS50932"/>
    </source>
</evidence>
<gene>
    <name evidence="6" type="ORF">C1I64_11700</name>
</gene>
<dbReference type="SUPFAM" id="SSF53822">
    <property type="entry name" value="Periplasmic binding protein-like I"/>
    <property type="match status" value="1"/>
</dbReference>
<organism evidence="6 7">
    <name type="scientific">Rathayibacter festucae DSM 15932</name>
    <dbReference type="NCBI Taxonomy" id="1328866"/>
    <lineage>
        <taxon>Bacteria</taxon>
        <taxon>Bacillati</taxon>
        <taxon>Actinomycetota</taxon>
        <taxon>Actinomycetes</taxon>
        <taxon>Micrococcales</taxon>
        <taxon>Microbacteriaceae</taxon>
        <taxon>Rathayibacter</taxon>
    </lineage>
</organism>
<dbReference type="CDD" id="cd01392">
    <property type="entry name" value="HTH_LacI"/>
    <property type="match status" value="1"/>
</dbReference>
<dbReference type="PANTHER" id="PTHR30146">
    <property type="entry name" value="LACI-RELATED TRANSCRIPTIONAL REPRESSOR"/>
    <property type="match status" value="1"/>
</dbReference>
<dbReference type="AlphaFoldDB" id="A0A3T0T1Y6"/>
<dbReference type="GO" id="GO:0000976">
    <property type="term" value="F:transcription cis-regulatory region binding"/>
    <property type="evidence" value="ECO:0007669"/>
    <property type="project" value="TreeGrafter"/>
</dbReference>
<keyword evidence="3" id="KW-0804">Transcription</keyword>
<dbReference type="InterPro" id="IPR010982">
    <property type="entry name" value="Lambda_DNA-bd_dom_sf"/>
</dbReference>
<dbReference type="EMBL" id="CP028137">
    <property type="protein sequence ID" value="AZZ52638.1"/>
    <property type="molecule type" value="Genomic_DNA"/>
</dbReference>
<dbReference type="PROSITE" id="PS00356">
    <property type="entry name" value="HTH_LACI_1"/>
    <property type="match status" value="1"/>
</dbReference>
<dbReference type="PROSITE" id="PS50932">
    <property type="entry name" value="HTH_LACI_2"/>
    <property type="match status" value="1"/>
</dbReference>
<dbReference type="KEGG" id="rfs:C1I64_11700"/>
<keyword evidence="2" id="KW-0238">DNA-binding</keyword>
<dbReference type="GO" id="GO:0003700">
    <property type="term" value="F:DNA-binding transcription factor activity"/>
    <property type="evidence" value="ECO:0007669"/>
    <property type="project" value="TreeGrafter"/>
</dbReference>
<dbReference type="Pfam" id="PF00356">
    <property type="entry name" value="LacI"/>
    <property type="match status" value="1"/>
</dbReference>
<dbReference type="Gene3D" id="3.40.50.2300">
    <property type="match status" value="2"/>
</dbReference>
<evidence type="ECO:0000313" key="7">
    <source>
        <dbReference type="Proteomes" id="UP000285317"/>
    </source>
</evidence>
<dbReference type="Pfam" id="PF13377">
    <property type="entry name" value="Peripla_BP_3"/>
    <property type="match status" value="1"/>
</dbReference>
<dbReference type="Gene3D" id="1.10.260.40">
    <property type="entry name" value="lambda repressor-like DNA-binding domains"/>
    <property type="match status" value="1"/>
</dbReference>